<evidence type="ECO:0000313" key="1">
    <source>
        <dbReference type="EMBL" id="KIH52202.1"/>
    </source>
</evidence>
<dbReference type="EMBL" id="KN744276">
    <property type="protein sequence ID" value="KIH52202.1"/>
    <property type="molecule type" value="Genomic_DNA"/>
</dbReference>
<name>A0A0C2CQW7_9BILA</name>
<sequence length="92" mass="10730">MPPYDYGPPPYSGYGDGYYGGGYFGYGPRPYYRRRRPVVIEKTVVYRPGWYGSTSLRQKRQWGRYPPQPIRPGFYGPRRPAVVVQKTVVYRG</sequence>
<dbReference type="AlphaFoldDB" id="A0A0C2CQW7"/>
<dbReference type="Proteomes" id="UP000054047">
    <property type="component" value="Unassembled WGS sequence"/>
</dbReference>
<protein>
    <submittedName>
        <fullName evidence="1">Uncharacterized protein</fullName>
    </submittedName>
</protein>
<gene>
    <name evidence="1" type="ORF">ANCDUO_17698</name>
</gene>
<proteinExistence type="predicted"/>
<keyword evidence="2" id="KW-1185">Reference proteome</keyword>
<evidence type="ECO:0000313" key="2">
    <source>
        <dbReference type="Proteomes" id="UP000054047"/>
    </source>
</evidence>
<reference evidence="1 2" key="1">
    <citation type="submission" date="2013-12" db="EMBL/GenBank/DDBJ databases">
        <title>Draft genome of the parsitic nematode Ancylostoma duodenale.</title>
        <authorList>
            <person name="Mitreva M."/>
        </authorList>
    </citation>
    <scope>NUCLEOTIDE SEQUENCE [LARGE SCALE GENOMIC DNA]</scope>
    <source>
        <strain evidence="1 2">Zhejiang</strain>
    </source>
</reference>
<organism evidence="1 2">
    <name type="scientific">Ancylostoma duodenale</name>
    <dbReference type="NCBI Taxonomy" id="51022"/>
    <lineage>
        <taxon>Eukaryota</taxon>
        <taxon>Metazoa</taxon>
        <taxon>Ecdysozoa</taxon>
        <taxon>Nematoda</taxon>
        <taxon>Chromadorea</taxon>
        <taxon>Rhabditida</taxon>
        <taxon>Rhabditina</taxon>
        <taxon>Rhabditomorpha</taxon>
        <taxon>Strongyloidea</taxon>
        <taxon>Ancylostomatidae</taxon>
        <taxon>Ancylostomatinae</taxon>
        <taxon>Ancylostoma</taxon>
    </lineage>
</organism>
<accession>A0A0C2CQW7</accession>